<sequence length="133" mass="15696">MNNDKKYFPVYKGTLVDAWRELNIDLYLDSKQWNLACKTAIEYILDRNRTTNLKQAVKELLDDFGKERVVFVIANTVQYYTYENWFSKENEAWAGEINIPENFNRGVDINSHYIIDGDVSMLNEVVNELRTMI</sequence>
<dbReference type="EMBL" id="CZAU01000039">
    <property type="protein sequence ID" value="CUQ07695.1"/>
    <property type="molecule type" value="Genomic_DNA"/>
</dbReference>
<dbReference type="RefSeq" id="WP_055161882.1">
    <property type="nucleotide sequence ID" value="NZ_CZAU01000039.1"/>
</dbReference>
<dbReference type="AlphaFoldDB" id="A0A174TJC7"/>
<reference evidence="2 3" key="1">
    <citation type="submission" date="2015-09" db="EMBL/GenBank/DDBJ databases">
        <authorList>
            <consortium name="Pathogen Informatics"/>
        </authorList>
    </citation>
    <scope>NUCLEOTIDE SEQUENCE [LARGE SCALE GENOMIC DNA]</scope>
    <source>
        <strain evidence="2 3">2789STDY5834908</strain>
    </source>
</reference>
<accession>A0A174TJC7</accession>
<protein>
    <submittedName>
        <fullName evidence="2">Protein of uncharacterized function (DUF3849)</fullName>
    </submittedName>
</protein>
<proteinExistence type="predicted"/>
<dbReference type="Pfam" id="PF12960">
    <property type="entry name" value="DUF3849"/>
    <property type="match status" value="1"/>
</dbReference>
<gene>
    <name evidence="2" type="ORF">ERS852520_02989</name>
</gene>
<evidence type="ECO:0000313" key="3">
    <source>
        <dbReference type="Proteomes" id="UP000095564"/>
    </source>
</evidence>
<organism evidence="2 3">
    <name type="scientific">Anaerostipes hadrus</name>
    <dbReference type="NCBI Taxonomy" id="649756"/>
    <lineage>
        <taxon>Bacteria</taxon>
        <taxon>Bacillati</taxon>
        <taxon>Bacillota</taxon>
        <taxon>Clostridia</taxon>
        <taxon>Lachnospirales</taxon>
        <taxon>Lachnospiraceae</taxon>
        <taxon>Anaerostipes</taxon>
    </lineage>
</organism>
<name>A0A174TJC7_ANAHA</name>
<feature type="domain" description="DUF3849" evidence="1">
    <location>
        <begin position="10"/>
        <end position="131"/>
    </location>
</feature>
<evidence type="ECO:0000313" key="2">
    <source>
        <dbReference type="EMBL" id="CUQ07695.1"/>
    </source>
</evidence>
<dbReference type="InterPro" id="IPR024383">
    <property type="entry name" value="DUF3849"/>
</dbReference>
<evidence type="ECO:0000259" key="1">
    <source>
        <dbReference type="Pfam" id="PF12960"/>
    </source>
</evidence>
<dbReference type="Proteomes" id="UP000095564">
    <property type="component" value="Unassembled WGS sequence"/>
</dbReference>